<dbReference type="GO" id="GO:0008270">
    <property type="term" value="F:zinc ion binding"/>
    <property type="evidence" value="ECO:0007669"/>
    <property type="project" value="UniProtKB-KW"/>
</dbReference>
<evidence type="ECO:0000256" key="4">
    <source>
        <dbReference type="SAM" id="MobiDB-lite"/>
    </source>
</evidence>
<evidence type="ECO:0000256" key="1">
    <source>
        <dbReference type="ARBA" id="ARBA00022723"/>
    </source>
</evidence>
<evidence type="ECO:0000256" key="2">
    <source>
        <dbReference type="ARBA" id="ARBA00022771"/>
    </source>
</evidence>
<evidence type="ECO:0000313" key="7">
    <source>
        <dbReference type="Proteomes" id="UP000683360"/>
    </source>
</evidence>
<keyword evidence="1" id="KW-0479">Metal-binding</keyword>
<keyword evidence="2" id="KW-0863">Zinc-finger</keyword>
<dbReference type="PANTHER" id="PTHR33395:SF22">
    <property type="entry name" value="REVERSE TRANSCRIPTASE DOMAIN-CONTAINING PROTEIN"/>
    <property type="match status" value="1"/>
</dbReference>
<dbReference type="InterPro" id="IPR005135">
    <property type="entry name" value="Endo/exonuclease/phosphatase"/>
</dbReference>
<dbReference type="GO" id="GO:0003824">
    <property type="term" value="F:catalytic activity"/>
    <property type="evidence" value="ECO:0007669"/>
    <property type="project" value="InterPro"/>
</dbReference>
<dbReference type="InterPro" id="IPR019786">
    <property type="entry name" value="Zinc_finger_PHD-type_CS"/>
</dbReference>
<dbReference type="Proteomes" id="UP000683360">
    <property type="component" value="Unassembled WGS sequence"/>
</dbReference>
<name>A0A8S3R8M2_MYTED</name>
<protein>
    <recommendedName>
        <fullName evidence="5">Endonuclease/exonuclease/phosphatase domain-containing protein</fullName>
    </recommendedName>
</protein>
<dbReference type="EMBL" id="CAJPWZ010000845">
    <property type="protein sequence ID" value="CAG2201435.1"/>
    <property type="molecule type" value="Genomic_DNA"/>
</dbReference>
<evidence type="ECO:0000313" key="6">
    <source>
        <dbReference type="EMBL" id="CAG2201435.1"/>
    </source>
</evidence>
<evidence type="ECO:0000259" key="5">
    <source>
        <dbReference type="Pfam" id="PF14529"/>
    </source>
</evidence>
<organism evidence="6 7">
    <name type="scientific">Mytilus edulis</name>
    <name type="common">Blue mussel</name>
    <dbReference type="NCBI Taxonomy" id="6550"/>
    <lineage>
        <taxon>Eukaryota</taxon>
        <taxon>Metazoa</taxon>
        <taxon>Spiralia</taxon>
        <taxon>Lophotrochozoa</taxon>
        <taxon>Mollusca</taxon>
        <taxon>Bivalvia</taxon>
        <taxon>Autobranchia</taxon>
        <taxon>Pteriomorphia</taxon>
        <taxon>Mytilida</taxon>
        <taxon>Mytiloidea</taxon>
        <taxon>Mytilidae</taxon>
        <taxon>Mytilinae</taxon>
        <taxon>Mytilus</taxon>
    </lineage>
</organism>
<gene>
    <name evidence="6" type="ORF">MEDL_16041</name>
</gene>
<dbReference type="AlphaFoldDB" id="A0A8S3R8M2"/>
<dbReference type="Gene3D" id="3.30.40.10">
    <property type="entry name" value="Zinc/RING finger domain, C3HC4 (zinc finger)"/>
    <property type="match status" value="1"/>
</dbReference>
<dbReference type="GO" id="GO:0061343">
    <property type="term" value="P:cell adhesion involved in heart morphogenesis"/>
    <property type="evidence" value="ECO:0007669"/>
    <property type="project" value="TreeGrafter"/>
</dbReference>
<evidence type="ECO:0000256" key="3">
    <source>
        <dbReference type="ARBA" id="ARBA00022833"/>
    </source>
</evidence>
<keyword evidence="3" id="KW-0862">Zinc</keyword>
<dbReference type="OrthoDB" id="6780717at2759"/>
<comment type="caution">
    <text evidence="6">The sequence shown here is derived from an EMBL/GenBank/DDBJ whole genome shotgun (WGS) entry which is preliminary data.</text>
</comment>
<feature type="compositionally biased region" description="Low complexity" evidence="4">
    <location>
        <begin position="147"/>
        <end position="165"/>
    </location>
</feature>
<dbReference type="PROSITE" id="PS01359">
    <property type="entry name" value="ZF_PHD_1"/>
    <property type="match status" value="1"/>
</dbReference>
<sequence>MSTAGRKPITLTTTSNVKQHLTLLLLILGGDIELNPGPRGKQQSIYPCGLCDHPVTWKCDGVCCDDCDIWHHRSCIELCTVDYELLQRSNIQWLCCKCESINVSSFTFHSYEMNTSNYYEPLTHEISFESVSSSIFSPLKTSSPRLKTQSSTTNNSKNYSNKSRTQSNNVFNLNSKRNLRVLTVNCRSIKDKTSEFKAAINYIKPDIICGTESWLKGEKPGKTSTKDAIKSSEVFPDDYNAYRNDRGTLGGGVFILVHKDIISVEQSSLVTNCEIEWVKIHLKGKKELLIGSFYMPHRNMKCLDELEKSLQMMSNTNTNIMLIGDFNCPDINWESMSVQNNSSDKEIQTRLMEITASFHLTQIHEEPTREDNLLDIVLTTNPSLVKTSKNTPGISDHEMIVTDCDTKPYYQRSKPRKCYIYSKANWSSIKEEITKTSTKIRQMQDREINAQEMSDTFKKELFKSMDKHIPSKEIRSKNNLPWINHKIRKLFKKKQRLYHQAKKSKKWTNYRHFQKEVKRQIRKAEYSYINDTIIKGLETNNSKPFWKYIKSRKTDNIGVSPRIVPPKSRGKTSPNAAILTWTGTNNDLNLNMRLSTEEVWSTKLCKPFHVSFSHYGHKGTSFTHL</sequence>
<accession>A0A8S3R8M2</accession>
<dbReference type="InterPro" id="IPR013083">
    <property type="entry name" value="Znf_RING/FYVE/PHD"/>
</dbReference>
<feature type="region of interest" description="Disordered" evidence="4">
    <location>
        <begin position="137"/>
        <end position="167"/>
    </location>
</feature>
<proteinExistence type="predicted"/>
<dbReference type="SUPFAM" id="SSF56219">
    <property type="entry name" value="DNase I-like"/>
    <property type="match status" value="1"/>
</dbReference>
<reference evidence="6" key="1">
    <citation type="submission" date="2021-03" db="EMBL/GenBank/DDBJ databases">
        <authorList>
            <person name="Bekaert M."/>
        </authorList>
    </citation>
    <scope>NUCLEOTIDE SEQUENCE</scope>
</reference>
<dbReference type="InterPro" id="IPR011011">
    <property type="entry name" value="Znf_FYVE_PHD"/>
</dbReference>
<dbReference type="Pfam" id="PF14529">
    <property type="entry name" value="Exo_endo_phos_2"/>
    <property type="match status" value="1"/>
</dbReference>
<dbReference type="GO" id="GO:0007508">
    <property type="term" value="P:larval heart development"/>
    <property type="evidence" value="ECO:0007669"/>
    <property type="project" value="TreeGrafter"/>
</dbReference>
<dbReference type="PANTHER" id="PTHR33395">
    <property type="entry name" value="TRANSCRIPTASE, PUTATIVE-RELATED-RELATED"/>
    <property type="match status" value="1"/>
</dbReference>
<keyword evidence="7" id="KW-1185">Reference proteome</keyword>
<dbReference type="Gene3D" id="3.60.10.10">
    <property type="entry name" value="Endonuclease/exonuclease/phosphatase"/>
    <property type="match status" value="1"/>
</dbReference>
<dbReference type="SUPFAM" id="SSF57903">
    <property type="entry name" value="FYVE/PHD zinc finger"/>
    <property type="match status" value="1"/>
</dbReference>
<feature type="domain" description="Endonuclease/exonuclease/phosphatase" evidence="5">
    <location>
        <begin position="289"/>
        <end position="400"/>
    </location>
</feature>
<dbReference type="InterPro" id="IPR036691">
    <property type="entry name" value="Endo/exonu/phosph_ase_sf"/>
</dbReference>
<dbReference type="GO" id="GO:0031012">
    <property type="term" value="C:extracellular matrix"/>
    <property type="evidence" value="ECO:0007669"/>
    <property type="project" value="TreeGrafter"/>
</dbReference>